<keyword evidence="4 6" id="KW-1133">Transmembrane helix</keyword>
<keyword evidence="8" id="KW-1185">Reference proteome</keyword>
<feature type="transmembrane region" description="Helical" evidence="6">
    <location>
        <begin position="203"/>
        <end position="226"/>
    </location>
</feature>
<reference evidence="7 8" key="1">
    <citation type="journal article" date="2015" name="Genome Announc.">
        <title>Expanding the biotechnology potential of lactobacilli through comparative genomics of 213 strains and associated genera.</title>
        <authorList>
            <person name="Sun Z."/>
            <person name="Harris H.M."/>
            <person name="McCann A."/>
            <person name="Guo C."/>
            <person name="Argimon S."/>
            <person name="Zhang W."/>
            <person name="Yang X."/>
            <person name="Jeffery I.B."/>
            <person name="Cooney J.C."/>
            <person name="Kagawa T.F."/>
            <person name="Liu W."/>
            <person name="Song Y."/>
            <person name="Salvetti E."/>
            <person name="Wrobel A."/>
            <person name="Rasinkangas P."/>
            <person name="Parkhill J."/>
            <person name="Rea M.C."/>
            <person name="O'Sullivan O."/>
            <person name="Ritari J."/>
            <person name="Douillard F.P."/>
            <person name="Paul Ross R."/>
            <person name="Yang R."/>
            <person name="Briner A.E."/>
            <person name="Felis G.E."/>
            <person name="de Vos W.M."/>
            <person name="Barrangou R."/>
            <person name="Klaenhammer T.R."/>
            <person name="Caufield P.W."/>
            <person name="Cui Y."/>
            <person name="Zhang H."/>
            <person name="O'Toole P.W."/>
        </authorList>
    </citation>
    <scope>NUCLEOTIDE SEQUENCE [LARGE SCALE GENOMIC DNA]</scope>
    <source>
        <strain evidence="7 8">DSM 23037</strain>
    </source>
</reference>
<feature type="transmembrane region" description="Helical" evidence="6">
    <location>
        <begin position="26"/>
        <end position="49"/>
    </location>
</feature>
<feature type="transmembrane region" description="Helical" evidence="6">
    <location>
        <begin position="167"/>
        <end position="183"/>
    </location>
</feature>
<comment type="subcellular location">
    <subcellularLocation>
        <location evidence="1">Cell membrane</location>
        <topology evidence="1">Multi-pass membrane protein</topology>
    </subcellularLocation>
</comment>
<dbReference type="RefSeq" id="WP_056975231.1">
    <property type="nucleotide sequence ID" value="NZ_AYZL01000020.1"/>
</dbReference>
<evidence type="ECO:0000256" key="5">
    <source>
        <dbReference type="ARBA" id="ARBA00023136"/>
    </source>
</evidence>
<dbReference type="STRING" id="1423744.FC86_GL001036"/>
<dbReference type="PANTHER" id="PTHR23291">
    <property type="entry name" value="BAX INHIBITOR-RELATED"/>
    <property type="match status" value="1"/>
</dbReference>
<proteinExistence type="inferred from homology"/>
<dbReference type="InterPro" id="IPR006214">
    <property type="entry name" value="Bax_inhibitor_1-related"/>
</dbReference>
<accession>A0A0R2DV06</accession>
<evidence type="ECO:0000256" key="6">
    <source>
        <dbReference type="RuleBase" id="RU004379"/>
    </source>
</evidence>
<dbReference type="PATRIC" id="fig|1423744.4.peg.1063"/>
<evidence type="ECO:0000313" key="8">
    <source>
        <dbReference type="Proteomes" id="UP000051378"/>
    </source>
</evidence>
<gene>
    <name evidence="7" type="ORF">FC86_GL001036</name>
</gene>
<dbReference type="AlphaFoldDB" id="A0A0R2DV06"/>
<evidence type="ECO:0000256" key="3">
    <source>
        <dbReference type="ARBA" id="ARBA00022692"/>
    </source>
</evidence>
<feature type="transmembrane region" description="Helical" evidence="6">
    <location>
        <begin position="109"/>
        <end position="130"/>
    </location>
</feature>
<evidence type="ECO:0000256" key="2">
    <source>
        <dbReference type="ARBA" id="ARBA00022475"/>
    </source>
</evidence>
<evidence type="ECO:0000313" key="7">
    <source>
        <dbReference type="EMBL" id="KRN03924.1"/>
    </source>
</evidence>
<keyword evidence="5 6" id="KW-0472">Membrane</keyword>
<organism evidence="7 8">
    <name type="scientific">Holzapfeliella floricola DSM 23037 = JCM 16512</name>
    <dbReference type="NCBI Taxonomy" id="1423744"/>
    <lineage>
        <taxon>Bacteria</taxon>
        <taxon>Bacillati</taxon>
        <taxon>Bacillota</taxon>
        <taxon>Bacilli</taxon>
        <taxon>Lactobacillales</taxon>
        <taxon>Lactobacillaceae</taxon>
        <taxon>Holzapfeliella</taxon>
    </lineage>
</organism>
<protein>
    <recommendedName>
        <fullName evidence="9">Modulator of FtsH protease</fullName>
    </recommendedName>
</protein>
<evidence type="ECO:0000256" key="4">
    <source>
        <dbReference type="ARBA" id="ARBA00022989"/>
    </source>
</evidence>
<dbReference type="Proteomes" id="UP000051378">
    <property type="component" value="Unassembled WGS sequence"/>
</dbReference>
<keyword evidence="2" id="KW-1003">Cell membrane</keyword>
<feature type="transmembrane region" description="Helical" evidence="6">
    <location>
        <begin position="84"/>
        <end position="103"/>
    </location>
</feature>
<dbReference type="Pfam" id="PF01027">
    <property type="entry name" value="Bax1-I"/>
    <property type="match status" value="1"/>
</dbReference>
<dbReference type="GO" id="GO:0005886">
    <property type="term" value="C:plasma membrane"/>
    <property type="evidence" value="ECO:0007669"/>
    <property type="project" value="UniProtKB-SubCell"/>
</dbReference>
<keyword evidence="3 6" id="KW-0812">Transmembrane</keyword>
<evidence type="ECO:0000256" key="1">
    <source>
        <dbReference type="ARBA" id="ARBA00004651"/>
    </source>
</evidence>
<feature type="transmembrane region" description="Helical" evidence="6">
    <location>
        <begin position="142"/>
        <end position="161"/>
    </location>
</feature>
<evidence type="ECO:0008006" key="9">
    <source>
        <dbReference type="Google" id="ProtNLM"/>
    </source>
</evidence>
<dbReference type="PANTHER" id="PTHR23291:SF115">
    <property type="entry name" value="MODULATOR OF FTSH PROTEASE YCCA"/>
    <property type="match status" value="1"/>
</dbReference>
<feature type="transmembrane region" description="Helical" evidence="6">
    <location>
        <begin position="55"/>
        <end position="72"/>
    </location>
</feature>
<sequence>MDHIVTHEQTKPNNTRQLLNKTFQKVAAAVLITAITAFAGNYAFAGVFAKFSRSISGAIIFMVLMFALISQVQKSIQSRQAKRGTKLFYGLAGLNGLFLSYIFSYFSLGTIGASFLVTSGLFLALARFGLTTEKDLISWQKGLFITLIGVIVLSLFSLFIGTTVVSLMINIAILVLFSLYTIFDTNQLVRRYERISHSDIEGVSSLFALTLYMDFINIYLSILQLLGNND</sequence>
<comment type="caution">
    <text evidence="7">The sequence shown here is derived from an EMBL/GenBank/DDBJ whole genome shotgun (WGS) entry which is preliminary data.</text>
</comment>
<name>A0A0R2DV06_9LACO</name>
<comment type="similarity">
    <text evidence="6">Belongs to the BI1 family.</text>
</comment>
<dbReference type="CDD" id="cd10432">
    <property type="entry name" value="BI-1-like_bacterial"/>
    <property type="match status" value="1"/>
</dbReference>
<dbReference type="EMBL" id="AYZL01000020">
    <property type="protein sequence ID" value="KRN03924.1"/>
    <property type="molecule type" value="Genomic_DNA"/>
</dbReference>